<dbReference type="Proteomes" id="UP000695022">
    <property type="component" value="Unplaced"/>
</dbReference>
<dbReference type="RefSeq" id="XP_014666625.1">
    <property type="nucleotide sequence ID" value="XM_014811139.1"/>
</dbReference>
<dbReference type="Gene3D" id="2.60.40.150">
    <property type="entry name" value="C2 domain"/>
    <property type="match status" value="1"/>
</dbReference>
<dbReference type="SMART" id="SM00149">
    <property type="entry name" value="PLCYc"/>
    <property type="match status" value="1"/>
</dbReference>
<dbReference type="PANTHER" id="PTHR10336">
    <property type="entry name" value="PHOSPHOINOSITIDE-SPECIFIC PHOSPHOLIPASE C FAMILY PROTEIN"/>
    <property type="match status" value="1"/>
</dbReference>
<dbReference type="Pfam" id="PF00168">
    <property type="entry name" value="C2"/>
    <property type="match status" value="1"/>
</dbReference>
<evidence type="ECO:0000313" key="6">
    <source>
        <dbReference type="Proteomes" id="UP000695022"/>
    </source>
</evidence>
<feature type="compositionally biased region" description="Acidic residues" evidence="2">
    <location>
        <begin position="1"/>
        <end position="10"/>
    </location>
</feature>
<evidence type="ECO:0000256" key="2">
    <source>
        <dbReference type="SAM" id="MobiDB-lite"/>
    </source>
</evidence>
<keyword evidence="6" id="KW-1185">Reference proteome</keyword>
<dbReference type="InterPro" id="IPR029071">
    <property type="entry name" value="Ubiquitin-like_domsf"/>
</dbReference>
<evidence type="ECO:0000259" key="3">
    <source>
        <dbReference type="PROSITE" id="PS50004"/>
    </source>
</evidence>
<feature type="compositionally biased region" description="Basic residues" evidence="2">
    <location>
        <begin position="586"/>
        <end position="599"/>
    </location>
</feature>
<dbReference type="SUPFAM" id="SSF54236">
    <property type="entry name" value="Ubiquitin-like"/>
    <property type="match status" value="1"/>
</dbReference>
<feature type="compositionally biased region" description="Basic residues" evidence="2">
    <location>
        <begin position="51"/>
        <end position="61"/>
    </location>
</feature>
<feature type="domain" description="Ras-associating" evidence="5">
    <location>
        <begin position="391"/>
        <end position="480"/>
    </location>
</feature>
<evidence type="ECO:0000259" key="4">
    <source>
        <dbReference type="PROSITE" id="PS50008"/>
    </source>
</evidence>
<dbReference type="PANTHER" id="PTHR10336:SF6">
    <property type="entry name" value="1-PHOSPHATIDYLINOSITOL 4,5-BISPHOSPHATE PHOSPHODIESTERASE EPSILON-1"/>
    <property type="match status" value="1"/>
</dbReference>
<dbReference type="PROSITE" id="PS50008">
    <property type="entry name" value="PIPLC_Y_DOMAIN"/>
    <property type="match status" value="1"/>
</dbReference>
<feature type="region of interest" description="Disordered" evidence="2">
    <location>
        <begin position="1"/>
        <end position="22"/>
    </location>
</feature>
<name>A0ABM1E354_PRICU</name>
<dbReference type="SMART" id="SM00314">
    <property type="entry name" value="RA"/>
    <property type="match status" value="1"/>
</dbReference>
<dbReference type="InterPro" id="IPR000008">
    <property type="entry name" value="C2_dom"/>
</dbReference>
<dbReference type="SUPFAM" id="SSF49562">
    <property type="entry name" value="C2 domain (Calcium/lipid-binding domain, CaLB)"/>
    <property type="match status" value="1"/>
</dbReference>
<comment type="catalytic activity">
    <reaction evidence="1">
        <text>a 1,2-diacyl-sn-glycero-3-phospho-(1D-myo-inositol-4,5-bisphosphate) + H2O = 1D-myo-inositol 1,4,5-trisphosphate + a 1,2-diacyl-sn-glycerol + H(+)</text>
        <dbReference type="Rhea" id="RHEA:33179"/>
        <dbReference type="ChEBI" id="CHEBI:15377"/>
        <dbReference type="ChEBI" id="CHEBI:15378"/>
        <dbReference type="ChEBI" id="CHEBI:17815"/>
        <dbReference type="ChEBI" id="CHEBI:58456"/>
        <dbReference type="ChEBI" id="CHEBI:203600"/>
        <dbReference type="EC" id="3.1.4.11"/>
    </reaction>
</comment>
<dbReference type="EC" id="3.1.4.11" evidence="1"/>
<evidence type="ECO:0000256" key="1">
    <source>
        <dbReference type="RuleBase" id="RU361133"/>
    </source>
</evidence>
<dbReference type="InterPro" id="IPR001711">
    <property type="entry name" value="PLipase_C_Pinositol-sp_Y"/>
</dbReference>
<dbReference type="Pfam" id="PF00788">
    <property type="entry name" value="RA"/>
    <property type="match status" value="1"/>
</dbReference>
<dbReference type="PRINTS" id="PR00390">
    <property type="entry name" value="PHPHLIPASEC"/>
</dbReference>
<organism evidence="6 7">
    <name type="scientific">Priapulus caudatus</name>
    <name type="common">Priapulid worm</name>
    <dbReference type="NCBI Taxonomy" id="37621"/>
    <lineage>
        <taxon>Eukaryota</taxon>
        <taxon>Metazoa</taxon>
        <taxon>Ecdysozoa</taxon>
        <taxon>Scalidophora</taxon>
        <taxon>Priapulida</taxon>
        <taxon>Priapulimorpha</taxon>
        <taxon>Priapulimorphida</taxon>
        <taxon>Priapulidae</taxon>
        <taxon>Priapulus</taxon>
    </lineage>
</organism>
<dbReference type="Gene3D" id="3.20.20.190">
    <property type="entry name" value="Phosphatidylinositol (PI) phosphodiesterase"/>
    <property type="match status" value="1"/>
</dbReference>
<dbReference type="PROSITE" id="PS50004">
    <property type="entry name" value="C2"/>
    <property type="match status" value="1"/>
</dbReference>
<protein>
    <recommendedName>
        <fullName evidence="1">Phosphoinositide phospholipase C</fullName>
        <ecNumber evidence="1">3.1.4.11</ecNumber>
    </recommendedName>
</protein>
<evidence type="ECO:0000259" key="5">
    <source>
        <dbReference type="PROSITE" id="PS50200"/>
    </source>
</evidence>
<gene>
    <name evidence="7" type="primary">LOC106808421</name>
</gene>
<sequence length="599" mass="67737">MDSDEFEDDTPTGKSKKLQSQLAPELSDLVIYCQAVKFSGLASSPNSSMKQKSKIKDRKTVRSSSASNSSPNTPPLHTAFNEHQSRTDTDLLGLNRNCKRRSTRSPAVCHQVASLNENMAKKLCRKNPLGVIAHTELQLMRTYPAGMRIDSSNFNPVIFWAFGIQLVALNYQTDDTATHINTAMFEQNNSCGYVLKPSLMWDHKHLLYNRFNPWDKEFDGIVPSILTITVISAQYVCQGNYTGSPLVEVEIVGLPMDCNRQKTKIVPRNALNPIWKDTLTFKVMFKELAFVRFTVSDMGTNHVSTQRVIPLKCLRPGYRHVHLRNPHNVKLKVSSLFIFSNVHNIDPSMRAWMTSIQRTGMNKDKRKESVQEMSGNDWDVGEQMFLVCVYNVSRDQPYTILKSAVSNTVHDIITQAMAKARRPGTPGDFTLMEEQAVDQPPGVTSVEKVTQRIMCDAENVFHAQSEWRSSGKFILMEKDQERLYLSRKPVPLTRQAPPRLSDKLYKPKKQAKDKDLVLKITKLKDTEEEPTGRSSMDTGLPTWDADSHTTETPHVAFQLGDDPLPEASVPDTPPGGESTRSSSMQKLRKVSLKKFKMWK</sequence>
<dbReference type="CDD" id="cd00275">
    <property type="entry name" value="C2_PLC_like"/>
    <property type="match status" value="1"/>
</dbReference>
<feature type="domain" description="PI-PLC Y-box" evidence="4">
    <location>
        <begin position="26"/>
        <end position="200"/>
    </location>
</feature>
<dbReference type="Gene3D" id="3.10.20.90">
    <property type="entry name" value="Phosphatidylinositol 3-kinase Catalytic Subunit, Chain A, domain 1"/>
    <property type="match status" value="1"/>
</dbReference>
<feature type="domain" description="C2" evidence="3">
    <location>
        <begin position="205"/>
        <end position="331"/>
    </location>
</feature>
<keyword evidence="1" id="KW-0443">Lipid metabolism</keyword>
<feature type="region of interest" description="Disordered" evidence="2">
    <location>
        <begin position="522"/>
        <end position="599"/>
    </location>
</feature>
<accession>A0ABM1E354</accession>
<dbReference type="InterPro" id="IPR000159">
    <property type="entry name" value="RA_dom"/>
</dbReference>
<reference evidence="7" key="1">
    <citation type="submission" date="2025-08" db="UniProtKB">
        <authorList>
            <consortium name="RefSeq"/>
        </authorList>
    </citation>
    <scope>IDENTIFICATION</scope>
</reference>
<dbReference type="SMART" id="SM00239">
    <property type="entry name" value="C2"/>
    <property type="match status" value="1"/>
</dbReference>
<keyword evidence="1" id="KW-0442">Lipid degradation</keyword>
<proteinExistence type="predicted"/>
<dbReference type="Pfam" id="PF00387">
    <property type="entry name" value="PI-PLC-Y"/>
    <property type="match status" value="1"/>
</dbReference>
<dbReference type="InterPro" id="IPR001192">
    <property type="entry name" value="PI-PLC_fam"/>
</dbReference>
<dbReference type="SUPFAM" id="SSF51695">
    <property type="entry name" value="PLC-like phosphodiesterases"/>
    <property type="match status" value="1"/>
</dbReference>
<keyword evidence="1" id="KW-0378">Hydrolase</keyword>
<dbReference type="InterPro" id="IPR035892">
    <property type="entry name" value="C2_domain_sf"/>
</dbReference>
<dbReference type="GeneID" id="106808421"/>
<feature type="region of interest" description="Disordered" evidence="2">
    <location>
        <begin position="42"/>
        <end position="86"/>
    </location>
</feature>
<dbReference type="InterPro" id="IPR017946">
    <property type="entry name" value="PLC-like_Pdiesterase_TIM-brl"/>
</dbReference>
<evidence type="ECO:0000313" key="7">
    <source>
        <dbReference type="RefSeq" id="XP_014666625.1"/>
    </source>
</evidence>
<dbReference type="PROSITE" id="PS50200">
    <property type="entry name" value="RA"/>
    <property type="match status" value="1"/>
</dbReference>